<organism evidence="2 3">
    <name type="scientific">Spirochaeta isovalerica</name>
    <dbReference type="NCBI Taxonomy" id="150"/>
    <lineage>
        <taxon>Bacteria</taxon>
        <taxon>Pseudomonadati</taxon>
        <taxon>Spirochaetota</taxon>
        <taxon>Spirochaetia</taxon>
        <taxon>Spirochaetales</taxon>
        <taxon>Spirochaetaceae</taxon>
        <taxon>Spirochaeta</taxon>
    </lineage>
</organism>
<dbReference type="InterPro" id="IPR025738">
    <property type="entry name" value="BatD"/>
</dbReference>
<dbReference type="RefSeq" id="WP_184742941.1">
    <property type="nucleotide sequence ID" value="NZ_JACHGJ010000001.1"/>
</dbReference>
<dbReference type="PANTHER" id="PTHR40940">
    <property type="entry name" value="PROTEIN BATD-RELATED"/>
    <property type="match status" value="1"/>
</dbReference>
<name>A0A841R6U3_9SPIO</name>
<evidence type="ECO:0000313" key="2">
    <source>
        <dbReference type="EMBL" id="MBB6478760.1"/>
    </source>
</evidence>
<feature type="transmembrane region" description="Helical" evidence="1">
    <location>
        <begin position="434"/>
        <end position="455"/>
    </location>
</feature>
<dbReference type="AlphaFoldDB" id="A0A841R6U3"/>
<evidence type="ECO:0008006" key="4">
    <source>
        <dbReference type="Google" id="ProtNLM"/>
    </source>
</evidence>
<keyword evidence="1" id="KW-1133">Transmembrane helix</keyword>
<evidence type="ECO:0000256" key="1">
    <source>
        <dbReference type="SAM" id="Phobius"/>
    </source>
</evidence>
<dbReference type="EMBL" id="JACHGJ010000001">
    <property type="protein sequence ID" value="MBB6478760.1"/>
    <property type="molecule type" value="Genomic_DNA"/>
</dbReference>
<dbReference type="PANTHER" id="PTHR40940:SF2">
    <property type="entry name" value="BATD"/>
    <property type="match status" value="1"/>
</dbReference>
<proteinExistence type="predicted"/>
<evidence type="ECO:0000313" key="3">
    <source>
        <dbReference type="Proteomes" id="UP000587760"/>
    </source>
</evidence>
<keyword evidence="1" id="KW-0472">Membrane</keyword>
<gene>
    <name evidence="2" type="ORF">HNR50_000393</name>
</gene>
<accession>A0A841R6U3</accession>
<keyword evidence="1" id="KW-0812">Transmembrane</keyword>
<dbReference type="Pfam" id="PF13584">
    <property type="entry name" value="BatD"/>
    <property type="match status" value="1"/>
</dbReference>
<sequence>MAILLTSVSAQSVRATVDTSEVYVGESFEYRIVIDGSTDSTVPELPLIDGIDTAYKGASTTMVSSIGTGSGSTTRTVAHSWSFTPRKIGQISIPSVAVEVNGTVFYTKSGVINVKKPEPIEGFHLSVESDKKEYWLGEPVYLTIKWLISPGIKVASPAFNIPFINDGSFTAQNQNPPPGNDVYKIDIAGMEVLIMQSAEIYDGKQFTSLSFRLKLISDEAGIYNLQPISLAFDLAEQTSGFRTKYSTKVIPSNAVDFSIKKLPEDAPDNIILSAGKLTVESSATPTRVHIGDPLTFKIQISGALIPEKVILPQLKNYRQMDQGFTIPERRSPAEFEGDSVIFKQTLRVKNEEQKAIPSLVIPYFNTETGQVEKAYTPAIPIEVLETQIVTSEDLENTGYMSNPDKETNQVLTQNDSGLKHNYTVDQLLDTSDDLSVFFLIISIISAVVFVVLFIYTKQPVFNSSRNDDFSNIYEQLKNSDPRTINRSIRDYLHKYVNKENRTLTPDEMFECLLRKGNSPEVSESIRHCLADLEQAVYSKNCHVETSLVLEDFKKLSKALV</sequence>
<reference evidence="2 3" key="1">
    <citation type="submission" date="2020-08" db="EMBL/GenBank/DDBJ databases">
        <title>Genomic Encyclopedia of Type Strains, Phase IV (KMG-IV): sequencing the most valuable type-strain genomes for metagenomic binning, comparative biology and taxonomic classification.</title>
        <authorList>
            <person name="Goeker M."/>
        </authorList>
    </citation>
    <scope>NUCLEOTIDE SEQUENCE [LARGE SCALE GENOMIC DNA]</scope>
    <source>
        <strain evidence="2 3">DSM 2461</strain>
    </source>
</reference>
<protein>
    <recommendedName>
        <fullName evidence="4">Protein BatD</fullName>
    </recommendedName>
</protein>
<comment type="caution">
    <text evidence="2">The sequence shown here is derived from an EMBL/GenBank/DDBJ whole genome shotgun (WGS) entry which is preliminary data.</text>
</comment>
<dbReference type="Proteomes" id="UP000587760">
    <property type="component" value="Unassembled WGS sequence"/>
</dbReference>
<keyword evidence="3" id="KW-1185">Reference proteome</keyword>